<keyword evidence="1" id="KW-0732">Signal</keyword>
<protein>
    <recommendedName>
        <fullName evidence="4">Hydrophobin</fullName>
    </recommendedName>
</protein>
<keyword evidence="3" id="KW-1185">Reference proteome</keyword>
<dbReference type="AlphaFoldDB" id="A0A9W9I7V6"/>
<evidence type="ECO:0000256" key="1">
    <source>
        <dbReference type="SAM" id="SignalP"/>
    </source>
</evidence>
<dbReference type="RefSeq" id="XP_056544942.1">
    <property type="nucleotide sequence ID" value="XM_056686200.1"/>
</dbReference>
<name>A0A9W9I7V6_9EURO</name>
<organism evidence="2 3">
    <name type="scientific">Penicillium canariense</name>
    <dbReference type="NCBI Taxonomy" id="189055"/>
    <lineage>
        <taxon>Eukaryota</taxon>
        <taxon>Fungi</taxon>
        <taxon>Dikarya</taxon>
        <taxon>Ascomycota</taxon>
        <taxon>Pezizomycotina</taxon>
        <taxon>Eurotiomycetes</taxon>
        <taxon>Eurotiomycetidae</taxon>
        <taxon>Eurotiales</taxon>
        <taxon>Aspergillaceae</taxon>
        <taxon>Penicillium</taxon>
    </lineage>
</organism>
<evidence type="ECO:0000313" key="3">
    <source>
        <dbReference type="Proteomes" id="UP001149163"/>
    </source>
</evidence>
<gene>
    <name evidence="2" type="ORF">N7482_004075</name>
</gene>
<proteinExistence type="predicted"/>
<dbReference type="GeneID" id="81425376"/>
<feature type="chain" id="PRO_5040895905" description="Hydrophobin" evidence="1">
    <location>
        <begin position="19"/>
        <end position="118"/>
    </location>
</feature>
<sequence>MKLYMSTSAALFITPSFACDFLDIGKDCNWEGSWPLCGTTDDHIGIKIDGRTLVEWTRDRDLKDICKNDKDRDGDCCSNYGHSCVSGYKRLWCKHYTMRDAVDVADDVLDGVLPAVLP</sequence>
<dbReference type="EMBL" id="JAPQKN010000002">
    <property type="protein sequence ID" value="KAJ5168481.1"/>
    <property type="molecule type" value="Genomic_DNA"/>
</dbReference>
<evidence type="ECO:0000313" key="2">
    <source>
        <dbReference type="EMBL" id="KAJ5168481.1"/>
    </source>
</evidence>
<reference evidence="2" key="1">
    <citation type="submission" date="2022-11" db="EMBL/GenBank/DDBJ databases">
        <authorList>
            <person name="Petersen C."/>
        </authorList>
    </citation>
    <scope>NUCLEOTIDE SEQUENCE</scope>
    <source>
        <strain evidence="2">IBT 26290</strain>
    </source>
</reference>
<dbReference type="Proteomes" id="UP001149163">
    <property type="component" value="Unassembled WGS sequence"/>
</dbReference>
<feature type="signal peptide" evidence="1">
    <location>
        <begin position="1"/>
        <end position="18"/>
    </location>
</feature>
<comment type="caution">
    <text evidence="2">The sequence shown here is derived from an EMBL/GenBank/DDBJ whole genome shotgun (WGS) entry which is preliminary data.</text>
</comment>
<evidence type="ECO:0008006" key="4">
    <source>
        <dbReference type="Google" id="ProtNLM"/>
    </source>
</evidence>
<reference evidence="2" key="2">
    <citation type="journal article" date="2023" name="IMA Fungus">
        <title>Comparative genomic study of the Penicillium genus elucidates a diverse pangenome and 15 lateral gene transfer events.</title>
        <authorList>
            <person name="Petersen C."/>
            <person name="Sorensen T."/>
            <person name="Nielsen M.R."/>
            <person name="Sondergaard T.E."/>
            <person name="Sorensen J.L."/>
            <person name="Fitzpatrick D.A."/>
            <person name="Frisvad J.C."/>
            <person name="Nielsen K.L."/>
        </authorList>
    </citation>
    <scope>NUCLEOTIDE SEQUENCE</scope>
    <source>
        <strain evidence="2">IBT 26290</strain>
    </source>
</reference>
<accession>A0A9W9I7V6</accession>
<dbReference type="OrthoDB" id="4526786at2759"/>